<dbReference type="EMBL" id="JACGWO010000012">
    <property type="protein sequence ID" value="KAK4413724.1"/>
    <property type="molecule type" value="Genomic_DNA"/>
</dbReference>
<feature type="coiled-coil region" evidence="1">
    <location>
        <begin position="90"/>
        <end position="117"/>
    </location>
</feature>
<evidence type="ECO:0000313" key="4">
    <source>
        <dbReference type="Proteomes" id="UP001293254"/>
    </source>
</evidence>
<keyword evidence="4" id="KW-1185">Reference proteome</keyword>
<feature type="region of interest" description="Disordered" evidence="2">
    <location>
        <begin position="183"/>
        <end position="216"/>
    </location>
</feature>
<evidence type="ECO:0000313" key="3">
    <source>
        <dbReference type="EMBL" id="KAK4413724.1"/>
    </source>
</evidence>
<evidence type="ECO:0000256" key="1">
    <source>
        <dbReference type="SAM" id="Coils"/>
    </source>
</evidence>
<sequence>MEMQTDRIARAAKHLEVYHCCLAKARAEQSSGKVLFELYRACLLPCDMRVLSDLHHARLDIMGAPCGELALVCGELVLVREQLSNDAERVNSIEHENARLLSEISIAEAELRNLESRHTVVKATSCSVAETPKGNQGGLDTTKLSFFHDSKCKKYKKFRLVDLDSKEDEFADLAGLSKSASLEDGDIESSSNLDNIDNEADSQGVSLANRSKVAKD</sequence>
<accession>A0AAE1XL48</accession>
<evidence type="ECO:0000256" key="2">
    <source>
        <dbReference type="SAM" id="MobiDB-lite"/>
    </source>
</evidence>
<reference evidence="3" key="2">
    <citation type="journal article" date="2024" name="Plant">
        <title>Genomic evolution and insights into agronomic trait innovations of Sesamum species.</title>
        <authorList>
            <person name="Miao H."/>
            <person name="Wang L."/>
            <person name="Qu L."/>
            <person name="Liu H."/>
            <person name="Sun Y."/>
            <person name="Le M."/>
            <person name="Wang Q."/>
            <person name="Wei S."/>
            <person name="Zheng Y."/>
            <person name="Lin W."/>
            <person name="Duan Y."/>
            <person name="Cao H."/>
            <person name="Xiong S."/>
            <person name="Wang X."/>
            <person name="Wei L."/>
            <person name="Li C."/>
            <person name="Ma Q."/>
            <person name="Ju M."/>
            <person name="Zhao R."/>
            <person name="Li G."/>
            <person name="Mu C."/>
            <person name="Tian Q."/>
            <person name="Mei H."/>
            <person name="Zhang T."/>
            <person name="Gao T."/>
            <person name="Zhang H."/>
        </authorList>
    </citation>
    <scope>NUCLEOTIDE SEQUENCE</scope>
    <source>
        <strain evidence="3">3651</strain>
    </source>
</reference>
<gene>
    <name evidence="3" type="ORF">Salat_2785200</name>
</gene>
<keyword evidence="1" id="KW-0175">Coiled coil</keyword>
<dbReference type="AlphaFoldDB" id="A0AAE1XL48"/>
<feature type="compositionally biased region" description="Polar residues" evidence="2">
    <location>
        <begin position="188"/>
        <end position="209"/>
    </location>
</feature>
<name>A0AAE1XL48_9LAMI</name>
<comment type="caution">
    <text evidence="3">The sequence shown here is derived from an EMBL/GenBank/DDBJ whole genome shotgun (WGS) entry which is preliminary data.</text>
</comment>
<protein>
    <submittedName>
        <fullName evidence="3">Uncharacterized protein</fullName>
    </submittedName>
</protein>
<proteinExistence type="predicted"/>
<reference evidence="3" key="1">
    <citation type="submission" date="2020-06" db="EMBL/GenBank/DDBJ databases">
        <authorList>
            <person name="Li T."/>
            <person name="Hu X."/>
            <person name="Zhang T."/>
            <person name="Song X."/>
            <person name="Zhang H."/>
            <person name="Dai N."/>
            <person name="Sheng W."/>
            <person name="Hou X."/>
            <person name="Wei L."/>
        </authorList>
    </citation>
    <scope>NUCLEOTIDE SEQUENCE</scope>
    <source>
        <strain evidence="3">3651</strain>
        <tissue evidence="3">Leaf</tissue>
    </source>
</reference>
<dbReference type="Proteomes" id="UP001293254">
    <property type="component" value="Unassembled WGS sequence"/>
</dbReference>
<organism evidence="3 4">
    <name type="scientific">Sesamum alatum</name>
    <dbReference type="NCBI Taxonomy" id="300844"/>
    <lineage>
        <taxon>Eukaryota</taxon>
        <taxon>Viridiplantae</taxon>
        <taxon>Streptophyta</taxon>
        <taxon>Embryophyta</taxon>
        <taxon>Tracheophyta</taxon>
        <taxon>Spermatophyta</taxon>
        <taxon>Magnoliopsida</taxon>
        <taxon>eudicotyledons</taxon>
        <taxon>Gunneridae</taxon>
        <taxon>Pentapetalae</taxon>
        <taxon>asterids</taxon>
        <taxon>lamiids</taxon>
        <taxon>Lamiales</taxon>
        <taxon>Pedaliaceae</taxon>
        <taxon>Sesamum</taxon>
    </lineage>
</organism>